<dbReference type="Pfam" id="PF01531">
    <property type="entry name" value="Glyco_transf_11"/>
    <property type="match status" value="1"/>
</dbReference>
<dbReference type="InterPro" id="IPR002516">
    <property type="entry name" value="Glyco_trans_11"/>
</dbReference>
<name>F5RKU6_9FIRM</name>
<dbReference type="PANTHER" id="PTHR11927">
    <property type="entry name" value="GALACTOSIDE 2-L-FUCOSYLTRANSFERASE"/>
    <property type="match status" value="1"/>
</dbReference>
<keyword evidence="2 3" id="KW-0808">Transferase</keyword>
<evidence type="ECO:0000256" key="1">
    <source>
        <dbReference type="ARBA" id="ARBA00022676"/>
    </source>
</evidence>
<dbReference type="HOGENOM" id="CLU_043399_3_1_9"/>
<reference evidence="3 4" key="1">
    <citation type="submission" date="2011-04" db="EMBL/GenBank/DDBJ databases">
        <authorList>
            <person name="Muzny D."/>
            <person name="Qin X."/>
            <person name="Deng J."/>
            <person name="Jiang H."/>
            <person name="Liu Y."/>
            <person name="Qu J."/>
            <person name="Song X.-Z."/>
            <person name="Zhang L."/>
            <person name="Thornton R."/>
            <person name="Coyle M."/>
            <person name="Francisco L."/>
            <person name="Jackson L."/>
            <person name="Javaid M."/>
            <person name="Korchina V."/>
            <person name="Kovar C."/>
            <person name="Mata R."/>
            <person name="Mathew T."/>
            <person name="Ngo R."/>
            <person name="Nguyen L."/>
            <person name="Nguyen N."/>
            <person name="Okwuonu G."/>
            <person name="Ongeri F."/>
            <person name="Pham C."/>
            <person name="Simmons D."/>
            <person name="Wilczek-Boney K."/>
            <person name="Hale W."/>
            <person name="Jakkamsetti A."/>
            <person name="Pham P."/>
            <person name="Ruth R."/>
            <person name="San Lucas F."/>
            <person name="Warren J."/>
            <person name="Zhang J."/>
            <person name="Zhao Z."/>
            <person name="Zhou C."/>
            <person name="Zhu D."/>
            <person name="Lee S."/>
            <person name="Bess C."/>
            <person name="Blankenburg K."/>
            <person name="Forbes L."/>
            <person name="Fu Q."/>
            <person name="Gubbala S."/>
            <person name="Hirani K."/>
            <person name="Jayaseelan J.C."/>
            <person name="Lara F."/>
            <person name="Munidasa M."/>
            <person name="Palculict T."/>
            <person name="Patil S."/>
            <person name="Pu L.-L."/>
            <person name="Saada N."/>
            <person name="Tang L."/>
            <person name="Weissenberger G."/>
            <person name="Zhu Y."/>
            <person name="Hemphill L."/>
            <person name="Shang Y."/>
            <person name="Youmans B."/>
            <person name="Ayvaz T."/>
            <person name="Ross M."/>
            <person name="Santibanez J."/>
            <person name="Aqrawi P."/>
            <person name="Gross S."/>
            <person name="Joshi V."/>
            <person name="Fowler G."/>
            <person name="Nazareth L."/>
            <person name="Reid J."/>
            <person name="Worley K."/>
            <person name="Petrosino J."/>
            <person name="Highlander S."/>
            <person name="Gibbs R."/>
        </authorList>
    </citation>
    <scope>NUCLEOTIDE SEQUENCE [LARGE SCALE GENOMIC DNA]</scope>
    <source>
        <strain evidence="3 4">DSM 2778</strain>
    </source>
</reference>
<dbReference type="AlphaFoldDB" id="F5RKU6"/>
<dbReference type="PANTHER" id="PTHR11927:SF9">
    <property type="entry name" value="L-FUCOSYLTRANSFERASE"/>
    <property type="match status" value="1"/>
</dbReference>
<keyword evidence="4" id="KW-1185">Reference proteome</keyword>
<accession>F5RKU6</accession>
<gene>
    <name evidence="3" type="ORF">HMPREF9081_0851</name>
</gene>
<comment type="caution">
    <text evidence="3">The sequence shown here is derived from an EMBL/GenBank/DDBJ whole genome shotgun (WGS) entry which is preliminary data.</text>
</comment>
<dbReference type="Gene3D" id="3.40.50.11350">
    <property type="match status" value="1"/>
</dbReference>
<proteinExistence type="predicted"/>
<evidence type="ECO:0000313" key="4">
    <source>
        <dbReference type="Proteomes" id="UP000004067"/>
    </source>
</evidence>
<protein>
    <submittedName>
        <fullName evidence="3">Family 11 glycosyltransferase</fullName>
    </submittedName>
</protein>
<sequence length="287" mass="34097">MFIYAFARALQERTRQEVLIYDRKDELDTMWHSHLDRYVLSPSVRFTSKKIEVMRMTLTGKLLFFFDRIYSRKHNSHEVNEYQLRHWERNVRNGLLLLTYGYHPLPDEIPEDIFCDGYFQSARFIDDIRSKLIQEFTPKEEPSPDESEWLKKIESTNSVCITIRLGDYIGNSIHQVCTKEFYQDAMHKMRELHPNCTFFVFSDEVDKAAQILDFPYAVHFDSGRSQDAMSLYIMSHCKHFIISNSSFSWWAQYLGDAPNKTVIAPDRWYANDTVCEIMQDSWICLKC</sequence>
<dbReference type="GO" id="GO:0016020">
    <property type="term" value="C:membrane"/>
    <property type="evidence" value="ECO:0007669"/>
    <property type="project" value="InterPro"/>
</dbReference>
<dbReference type="GO" id="GO:0008107">
    <property type="term" value="F:galactoside 2-alpha-L-fucosyltransferase activity"/>
    <property type="evidence" value="ECO:0007669"/>
    <property type="project" value="InterPro"/>
</dbReference>
<dbReference type="EMBL" id="AFHQ01000026">
    <property type="protein sequence ID" value="EGK60849.1"/>
    <property type="molecule type" value="Genomic_DNA"/>
</dbReference>
<dbReference type="CDD" id="cd11301">
    <property type="entry name" value="Fut1_Fut2_like"/>
    <property type="match status" value="1"/>
</dbReference>
<organism evidence="3 4">
    <name type="scientific">Centipeda periodontii DSM 2778</name>
    <dbReference type="NCBI Taxonomy" id="888060"/>
    <lineage>
        <taxon>Bacteria</taxon>
        <taxon>Bacillati</taxon>
        <taxon>Bacillota</taxon>
        <taxon>Negativicutes</taxon>
        <taxon>Selenomonadales</taxon>
        <taxon>Selenomonadaceae</taxon>
        <taxon>Centipeda</taxon>
    </lineage>
</organism>
<evidence type="ECO:0000256" key="2">
    <source>
        <dbReference type="ARBA" id="ARBA00022679"/>
    </source>
</evidence>
<dbReference type="GO" id="GO:0005975">
    <property type="term" value="P:carbohydrate metabolic process"/>
    <property type="evidence" value="ECO:0007669"/>
    <property type="project" value="InterPro"/>
</dbReference>
<dbReference type="STRING" id="888060.HMPREF9081_0851"/>
<evidence type="ECO:0000313" key="3">
    <source>
        <dbReference type="EMBL" id="EGK60849.1"/>
    </source>
</evidence>
<dbReference type="Proteomes" id="UP000004067">
    <property type="component" value="Unassembled WGS sequence"/>
</dbReference>
<keyword evidence="1" id="KW-0328">Glycosyltransferase</keyword>
<dbReference type="eggNOG" id="ENOG502ZC3Y">
    <property type="taxonomic scope" value="Bacteria"/>
</dbReference>